<feature type="compositionally biased region" description="Basic residues" evidence="1">
    <location>
        <begin position="33"/>
        <end position="62"/>
    </location>
</feature>
<dbReference type="AlphaFoldDB" id="A0A8J5T7J1"/>
<evidence type="ECO:0000313" key="3">
    <source>
        <dbReference type="Proteomes" id="UP000729402"/>
    </source>
</evidence>
<organism evidence="2 3">
    <name type="scientific">Zizania palustris</name>
    <name type="common">Northern wild rice</name>
    <dbReference type="NCBI Taxonomy" id="103762"/>
    <lineage>
        <taxon>Eukaryota</taxon>
        <taxon>Viridiplantae</taxon>
        <taxon>Streptophyta</taxon>
        <taxon>Embryophyta</taxon>
        <taxon>Tracheophyta</taxon>
        <taxon>Spermatophyta</taxon>
        <taxon>Magnoliopsida</taxon>
        <taxon>Liliopsida</taxon>
        <taxon>Poales</taxon>
        <taxon>Poaceae</taxon>
        <taxon>BOP clade</taxon>
        <taxon>Oryzoideae</taxon>
        <taxon>Oryzeae</taxon>
        <taxon>Zizaniinae</taxon>
        <taxon>Zizania</taxon>
    </lineage>
</organism>
<reference evidence="2" key="2">
    <citation type="submission" date="2021-02" db="EMBL/GenBank/DDBJ databases">
        <authorList>
            <person name="Kimball J.A."/>
            <person name="Haas M.W."/>
            <person name="Macchietto M."/>
            <person name="Kono T."/>
            <person name="Duquette J."/>
            <person name="Shao M."/>
        </authorList>
    </citation>
    <scope>NUCLEOTIDE SEQUENCE</scope>
    <source>
        <tissue evidence="2">Fresh leaf tissue</tissue>
    </source>
</reference>
<feature type="region of interest" description="Disordered" evidence="1">
    <location>
        <begin position="27"/>
        <end position="82"/>
    </location>
</feature>
<keyword evidence="3" id="KW-1185">Reference proteome</keyword>
<dbReference type="EMBL" id="JAAALK010000283">
    <property type="protein sequence ID" value="KAG8077110.1"/>
    <property type="molecule type" value="Genomic_DNA"/>
</dbReference>
<proteinExistence type="predicted"/>
<evidence type="ECO:0000256" key="1">
    <source>
        <dbReference type="SAM" id="MobiDB-lite"/>
    </source>
</evidence>
<dbReference type="Proteomes" id="UP000729402">
    <property type="component" value="Unassembled WGS sequence"/>
</dbReference>
<reference evidence="2" key="1">
    <citation type="journal article" date="2021" name="bioRxiv">
        <title>Whole Genome Assembly and Annotation of Northern Wild Rice, Zizania palustris L., Supports a Whole Genome Duplication in the Zizania Genus.</title>
        <authorList>
            <person name="Haas M."/>
            <person name="Kono T."/>
            <person name="Macchietto M."/>
            <person name="Millas R."/>
            <person name="McGilp L."/>
            <person name="Shao M."/>
            <person name="Duquette J."/>
            <person name="Hirsch C.N."/>
            <person name="Kimball J."/>
        </authorList>
    </citation>
    <scope>NUCLEOTIDE SEQUENCE</scope>
    <source>
        <tissue evidence="2">Fresh leaf tissue</tissue>
    </source>
</reference>
<accession>A0A8J5T7J1</accession>
<gene>
    <name evidence="2" type="ORF">GUJ93_ZPchr0006g44607</name>
</gene>
<protein>
    <submittedName>
        <fullName evidence="2">Uncharacterized protein</fullName>
    </submittedName>
</protein>
<name>A0A8J5T7J1_ZIZPA</name>
<evidence type="ECO:0000313" key="2">
    <source>
        <dbReference type="EMBL" id="KAG8077110.1"/>
    </source>
</evidence>
<sequence length="82" mass="9160">MFQEAVPTGGSSQGYYPCIAAMGSSDTPLLLPSRRRPRYMGRGCTRRKPRSMGRGCTRRRPRSMGGSSTRRRPTTAYAGWRC</sequence>
<comment type="caution">
    <text evidence="2">The sequence shown here is derived from an EMBL/GenBank/DDBJ whole genome shotgun (WGS) entry which is preliminary data.</text>
</comment>